<feature type="chain" id="PRO_5017204838" evidence="2">
    <location>
        <begin position="24"/>
        <end position="158"/>
    </location>
</feature>
<dbReference type="PROSITE" id="PS51257">
    <property type="entry name" value="PROKAR_LIPOPROTEIN"/>
    <property type="match status" value="1"/>
</dbReference>
<dbReference type="AlphaFoldDB" id="A0A1G6PDI0"/>
<dbReference type="RefSeq" id="WP_090776729.1">
    <property type="nucleotide sequence ID" value="NZ_FMYM01000016.1"/>
</dbReference>
<evidence type="ECO:0000256" key="1">
    <source>
        <dbReference type="SAM" id="MobiDB-lite"/>
    </source>
</evidence>
<accession>A0A1G6PDI0</accession>
<keyword evidence="2" id="KW-0732">Signal</keyword>
<evidence type="ECO:0000256" key="2">
    <source>
        <dbReference type="SAM" id="SignalP"/>
    </source>
</evidence>
<dbReference type="Pfam" id="PF13115">
    <property type="entry name" value="YtkA"/>
    <property type="match status" value="1"/>
</dbReference>
<gene>
    <name evidence="4" type="ORF">SAMN05421737_11630</name>
</gene>
<feature type="domain" description="YtkA-like" evidence="3">
    <location>
        <begin position="36"/>
        <end position="117"/>
    </location>
</feature>
<sequence length="158" mass="17839">MKWIGKTMCVAGLMVLVACGNDAAEKEKEPQKEETVEMVEVEIPMKDEAPLNEEVDLKAEVTYKGETVADADEVRFEVWKQDKKDDAVFYDGKLEGDGLYHAKHTFEEDGIYIVQAHVTAKDMHVMPKESIFVGDVSEEEKAAFEEDEDEKDDEHGGH</sequence>
<evidence type="ECO:0000313" key="5">
    <source>
        <dbReference type="Proteomes" id="UP000242662"/>
    </source>
</evidence>
<evidence type="ECO:0000259" key="3">
    <source>
        <dbReference type="Pfam" id="PF13115"/>
    </source>
</evidence>
<feature type="region of interest" description="Disordered" evidence="1">
    <location>
        <begin position="136"/>
        <end position="158"/>
    </location>
</feature>
<dbReference type="EMBL" id="FMYM01000016">
    <property type="protein sequence ID" value="SDC77624.1"/>
    <property type="molecule type" value="Genomic_DNA"/>
</dbReference>
<feature type="signal peptide" evidence="2">
    <location>
        <begin position="1"/>
        <end position="23"/>
    </location>
</feature>
<reference evidence="5" key="1">
    <citation type="submission" date="2016-09" db="EMBL/GenBank/DDBJ databases">
        <authorList>
            <person name="Varghese N."/>
            <person name="Submissions S."/>
        </authorList>
    </citation>
    <scope>NUCLEOTIDE SEQUENCE [LARGE SCALE GENOMIC DNA]</scope>
    <source>
        <strain evidence="5">25nlg</strain>
    </source>
</reference>
<dbReference type="Proteomes" id="UP000242662">
    <property type="component" value="Unassembled WGS sequence"/>
</dbReference>
<protein>
    <submittedName>
        <fullName evidence="4">YtkA-like</fullName>
    </submittedName>
</protein>
<dbReference type="OrthoDB" id="2679563at2"/>
<organism evidence="4 5">
    <name type="scientific">Shouchella lonarensis</name>
    <dbReference type="NCBI Taxonomy" id="1464122"/>
    <lineage>
        <taxon>Bacteria</taxon>
        <taxon>Bacillati</taxon>
        <taxon>Bacillota</taxon>
        <taxon>Bacilli</taxon>
        <taxon>Bacillales</taxon>
        <taxon>Bacillaceae</taxon>
        <taxon>Shouchella</taxon>
    </lineage>
</organism>
<dbReference type="InterPro" id="IPR032693">
    <property type="entry name" value="YtkA-like_dom"/>
</dbReference>
<dbReference type="STRING" id="1464122.SAMN05421737_11630"/>
<evidence type="ECO:0000313" key="4">
    <source>
        <dbReference type="EMBL" id="SDC77624.1"/>
    </source>
</evidence>
<proteinExistence type="predicted"/>
<keyword evidence="5" id="KW-1185">Reference proteome</keyword>
<name>A0A1G6PDI0_9BACI</name>